<dbReference type="AlphaFoldDB" id="A0A7G9FP95"/>
<evidence type="ECO:0000313" key="8">
    <source>
        <dbReference type="Proteomes" id="UP000515819"/>
    </source>
</evidence>
<dbReference type="RefSeq" id="WP_249321650.1">
    <property type="nucleotide sequence ID" value="NZ_CP060632.1"/>
</dbReference>
<dbReference type="InterPro" id="IPR013785">
    <property type="entry name" value="Aldolase_TIM"/>
</dbReference>
<dbReference type="GO" id="GO:0046872">
    <property type="term" value="F:metal ion binding"/>
    <property type="evidence" value="ECO:0007669"/>
    <property type="project" value="UniProtKB-KW"/>
</dbReference>
<gene>
    <name evidence="7" type="ORF">H9Q76_03595</name>
</gene>
<dbReference type="InterPro" id="IPR007197">
    <property type="entry name" value="rSAM"/>
</dbReference>
<evidence type="ECO:0000256" key="6">
    <source>
        <dbReference type="ARBA" id="ARBA00023014"/>
    </source>
</evidence>
<keyword evidence="8" id="KW-1185">Reference proteome</keyword>
<keyword evidence="6" id="KW-0411">Iron-sulfur</keyword>
<dbReference type="SFLD" id="SFLDG01066">
    <property type="entry name" value="organic_radical-activating_enz"/>
    <property type="match status" value="1"/>
</dbReference>
<dbReference type="PANTHER" id="PTHR30352">
    <property type="entry name" value="PYRUVATE FORMATE-LYASE-ACTIVATING ENZYME"/>
    <property type="match status" value="1"/>
</dbReference>
<keyword evidence="3" id="KW-0949">S-adenosyl-L-methionine</keyword>
<name>A0A7G9FP95_9FIRM</name>
<keyword evidence="2" id="KW-0004">4Fe-4S</keyword>
<evidence type="ECO:0000313" key="7">
    <source>
        <dbReference type="EMBL" id="QNM00377.1"/>
    </source>
</evidence>
<dbReference type="InterPro" id="IPR058240">
    <property type="entry name" value="rSAM_sf"/>
</dbReference>
<dbReference type="InterPro" id="IPR012837">
    <property type="entry name" value="NrdG"/>
</dbReference>
<dbReference type="PANTHER" id="PTHR30352:SF2">
    <property type="entry name" value="ANAEROBIC RIBONUCLEOSIDE-TRIPHOSPHATE REDUCTASE-ACTIVATING PROTEIN"/>
    <property type="match status" value="1"/>
</dbReference>
<evidence type="ECO:0000256" key="3">
    <source>
        <dbReference type="ARBA" id="ARBA00022691"/>
    </source>
</evidence>
<dbReference type="Gene3D" id="3.20.20.70">
    <property type="entry name" value="Aldolase class I"/>
    <property type="match status" value="1"/>
</dbReference>
<comment type="cofactor">
    <cofactor evidence="1">
        <name>[4Fe-4S] cluster</name>
        <dbReference type="ChEBI" id="CHEBI:49883"/>
    </cofactor>
</comment>
<protein>
    <submittedName>
        <fullName evidence="7">Radical SAM protein</fullName>
    </submittedName>
</protein>
<dbReference type="SUPFAM" id="SSF102114">
    <property type="entry name" value="Radical SAM enzymes"/>
    <property type="match status" value="1"/>
</dbReference>
<evidence type="ECO:0000256" key="1">
    <source>
        <dbReference type="ARBA" id="ARBA00001966"/>
    </source>
</evidence>
<dbReference type="GO" id="GO:0043365">
    <property type="term" value="F:[formate-C-acetyltransferase]-activating enzyme activity"/>
    <property type="evidence" value="ECO:0007669"/>
    <property type="project" value="InterPro"/>
</dbReference>
<keyword evidence="4" id="KW-0479">Metal-binding</keyword>
<dbReference type="GO" id="GO:0051539">
    <property type="term" value="F:4 iron, 4 sulfur cluster binding"/>
    <property type="evidence" value="ECO:0007669"/>
    <property type="project" value="UniProtKB-KW"/>
</dbReference>
<dbReference type="SFLD" id="SFLDF00299">
    <property type="entry name" value="anaerobic_ribonucleoside-triph"/>
    <property type="match status" value="1"/>
</dbReference>
<evidence type="ECO:0000256" key="4">
    <source>
        <dbReference type="ARBA" id="ARBA00022723"/>
    </source>
</evidence>
<dbReference type="KEGG" id="wcp:H9Q76_03595"/>
<sequence length="207" mass="23670">MFIRIHDFVPKTRALGPEERFAIWFQGCNRMCKGCMSPETRNVKSGHLVETEDIYKYILQQKSIEGITISGGEPFLQIDGLYELLAKICKRTTLGVMLYTGYTVTELRKLGNDRIDEILDNYVDILIDGQYIDALNDGINLRGSSNQNVIFMTDRYKGYRDLFNKKGRNIEIYATPKNVVMVGVPTKTTLQEWHKITAKDGQCELSV</sequence>
<dbReference type="CDD" id="cd01335">
    <property type="entry name" value="Radical_SAM"/>
    <property type="match status" value="1"/>
</dbReference>
<keyword evidence="5" id="KW-0408">Iron</keyword>
<dbReference type="InterPro" id="IPR034457">
    <property type="entry name" value="Organic_radical-activating"/>
</dbReference>
<evidence type="ECO:0000256" key="5">
    <source>
        <dbReference type="ARBA" id="ARBA00023004"/>
    </source>
</evidence>
<dbReference type="Pfam" id="PF13353">
    <property type="entry name" value="Fer4_12"/>
    <property type="match status" value="1"/>
</dbReference>
<evidence type="ECO:0000256" key="2">
    <source>
        <dbReference type="ARBA" id="ARBA00022485"/>
    </source>
</evidence>
<organism evidence="7 8">
    <name type="scientific">Wujia chipingensis</name>
    <dbReference type="NCBI Taxonomy" id="2763670"/>
    <lineage>
        <taxon>Bacteria</taxon>
        <taxon>Bacillati</taxon>
        <taxon>Bacillota</taxon>
        <taxon>Clostridia</taxon>
        <taxon>Lachnospirales</taxon>
        <taxon>Lachnospiraceae</taxon>
        <taxon>Wujia</taxon>
    </lineage>
</organism>
<reference evidence="7 8" key="1">
    <citation type="submission" date="2020-08" db="EMBL/GenBank/DDBJ databases">
        <authorList>
            <person name="Liu C."/>
            <person name="Sun Q."/>
        </authorList>
    </citation>
    <scope>NUCLEOTIDE SEQUENCE [LARGE SCALE GENOMIC DNA]</scope>
    <source>
        <strain evidence="7 8">NSJ-4</strain>
    </source>
</reference>
<dbReference type="SFLD" id="SFLDG01063">
    <property type="entry name" value="activating_enzymes__group_1"/>
    <property type="match status" value="1"/>
</dbReference>
<dbReference type="SFLD" id="SFLDS00029">
    <property type="entry name" value="Radical_SAM"/>
    <property type="match status" value="1"/>
</dbReference>
<accession>A0A7G9FP95</accession>
<dbReference type="GO" id="GO:0004748">
    <property type="term" value="F:ribonucleoside-diphosphate reductase activity, thioredoxin disulfide as acceptor"/>
    <property type="evidence" value="ECO:0007669"/>
    <property type="project" value="TreeGrafter"/>
</dbReference>
<proteinExistence type="predicted"/>
<dbReference type="EMBL" id="CP060632">
    <property type="protein sequence ID" value="QNM00377.1"/>
    <property type="molecule type" value="Genomic_DNA"/>
</dbReference>
<dbReference type="Proteomes" id="UP000515819">
    <property type="component" value="Chromosome"/>
</dbReference>